<proteinExistence type="predicted"/>
<organism evidence="3 4">
    <name type="scientific">Phlebotomus papatasi</name>
    <name type="common">Sandfly</name>
    <dbReference type="NCBI Taxonomy" id="29031"/>
    <lineage>
        <taxon>Eukaryota</taxon>
        <taxon>Metazoa</taxon>
        <taxon>Ecdysozoa</taxon>
        <taxon>Arthropoda</taxon>
        <taxon>Hexapoda</taxon>
        <taxon>Insecta</taxon>
        <taxon>Pterygota</taxon>
        <taxon>Neoptera</taxon>
        <taxon>Endopterygota</taxon>
        <taxon>Diptera</taxon>
        <taxon>Nematocera</taxon>
        <taxon>Psychodoidea</taxon>
        <taxon>Psychodidae</taxon>
        <taxon>Phlebotomus</taxon>
        <taxon>Phlebotomus</taxon>
    </lineage>
</organism>
<feature type="compositionally biased region" description="Basic and acidic residues" evidence="1">
    <location>
        <begin position="192"/>
        <end position="206"/>
    </location>
</feature>
<evidence type="ECO:0000256" key="2">
    <source>
        <dbReference type="SAM" id="Phobius"/>
    </source>
</evidence>
<keyword evidence="2" id="KW-0472">Membrane</keyword>
<protein>
    <submittedName>
        <fullName evidence="3">Uncharacterized protein</fullName>
    </submittedName>
</protein>
<keyword evidence="2" id="KW-1133">Transmembrane helix</keyword>
<reference evidence="3" key="1">
    <citation type="submission" date="2022-08" db="UniProtKB">
        <authorList>
            <consortium name="EnsemblMetazoa"/>
        </authorList>
    </citation>
    <scope>IDENTIFICATION</scope>
    <source>
        <strain evidence="3">Israel</strain>
    </source>
</reference>
<dbReference type="EnsemblMetazoa" id="PPAI004478-RA">
    <property type="protein sequence ID" value="PPAI004478-PA"/>
    <property type="gene ID" value="PPAI004478"/>
</dbReference>
<accession>A0A1B0GNB2</accession>
<feature type="region of interest" description="Disordered" evidence="1">
    <location>
        <begin position="158"/>
        <end position="206"/>
    </location>
</feature>
<dbReference type="VEuPathDB" id="VectorBase:PPAI004478"/>
<feature type="transmembrane region" description="Helical" evidence="2">
    <location>
        <begin position="6"/>
        <end position="23"/>
    </location>
</feature>
<dbReference type="VEuPathDB" id="VectorBase:PPAPM1_012353"/>
<evidence type="ECO:0000313" key="3">
    <source>
        <dbReference type="EnsemblMetazoa" id="PPAI004478-PA"/>
    </source>
</evidence>
<evidence type="ECO:0000256" key="1">
    <source>
        <dbReference type="SAM" id="MobiDB-lite"/>
    </source>
</evidence>
<sequence length="206" mass="22367">MEFYVYFVIVVVILISLATSLIISKLPRGKTFDEVLSEKKKLAEKLYGTTGKKSQKSKKQPPNAGKKGKEKAKKEVESPAEDSVDTSTEKPPSPKAHVEFAEAEVITDTDSPRAKKQLGVTKKSGKKNGGGRASGTGILINKSETSVVKATAAVEPMNHFEQIQPKDDAEILRAATHKDESTESNRNQLNSRGDKSAANRDSKKGK</sequence>
<dbReference type="EMBL" id="AJVK01013103">
    <property type="status" value="NOT_ANNOTATED_CDS"/>
    <property type="molecule type" value="Genomic_DNA"/>
</dbReference>
<keyword evidence="4" id="KW-1185">Reference proteome</keyword>
<evidence type="ECO:0000313" key="4">
    <source>
        <dbReference type="Proteomes" id="UP000092462"/>
    </source>
</evidence>
<name>A0A1B0GNB2_PHLPP</name>
<feature type="compositionally biased region" description="Basic and acidic residues" evidence="1">
    <location>
        <begin position="164"/>
        <end position="183"/>
    </location>
</feature>
<feature type="region of interest" description="Disordered" evidence="1">
    <location>
        <begin position="46"/>
        <end position="140"/>
    </location>
</feature>
<keyword evidence="2" id="KW-0812">Transmembrane</keyword>
<dbReference type="Proteomes" id="UP000092462">
    <property type="component" value="Unassembled WGS sequence"/>
</dbReference>
<dbReference type="AlphaFoldDB" id="A0A1B0GNB2"/>